<sequence>MKLILNGINGEYLRQITDNYVVDTRSVDVAVAYVTDETLLFDWCWKYQIPLRFWGRYDASVPVALRVLKGFLDRKSPNYSCKLLTHFHSKVIWWHGVGVYIGSANLTDPAWHGNVEAGCFFNEEEIIASGMDRQIDTFFREINTHASPLTEELYREIEERSKQLQRIEDQDRDNKRRFSKSVNIHHWDGLIRQSALSAREQQRRAFLDEWNSTLQTLRDIGHRVSTNAYRPKWIPADTPGGAQADQFLHAFYDCQVIGEDRRSQFAEMHDRNKGNPESALQQAMAWWRDLTEPPTNEAQVLLDWAPVLRNALSENHILNITEEEFKDICERVWSIQDHARRVSNETVGLSAGQSYTMEIKTTALAKYLYSRKSKNGSSVIQVINHILYDGRVDEVPNRLWDAIAEAEWRIDHLGISALGEMIGWALPNDFPPRNNRTSKALRALGFPVDYVG</sequence>
<gene>
    <name evidence="1" type="ORF">FBZ87_103382</name>
</gene>
<evidence type="ECO:0000313" key="2">
    <source>
        <dbReference type="Proteomes" id="UP000320516"/>
    </source>
</evidence>
<comment type="caution">
    <text evidence="1">The sequence shown here is derived from an EMBL/GenBank/DDBJ whole genome shotgun (WGS) entry which is preliminary data.</text>
</comment>
<dbReference type="AlphaFoldDB" id="A0A560K6W2"/>
<accession>A0A560K6W2</accession>
<protein>
    <submittedName>
        <fullName evidence="1">Phospholipase D-like protein</fullName>
    </submittedName>
</protein>
<reference evidence="1 2" key="1">
    <citation type="submission" date="2019-06" db="EMBL/GenBank/DDBJ databases">
        <title>Genomic Encyclopedia of Type Strains, Phase IV (KMG-V): Genome sequencing to study the core and pangenomes of soil and plant-associated prokaryotes.</title>
        <authorList>
            <person name="Whitman W."/>
        </authorList>
    </citation>
    <scope>NUCLEOTIDE SEQUENCE [LARGE SCALE GENOMIC DNA]</scope>
    <source>
        <strain evidence="1 2">BR 12005</strain>
    </source>
</reference>
<organism evidence="1 2">
    <name type="scientific">Nitrospirillum amazonense</name>
    <dbReference type="NCBI Taxonomy" id="28077"/>
    <lineage>
        <taxon>Bacteria</taxon>
        <taxon>Pseudomonadati</taxon>
        <taxon>Pseudomonadota</taxon>
        <taxon>Alphaproteobacteria</taxon>
        <taxon>Rhodospirillales</taxon>
        <taxon>Azospirillaceae</taxon>
        <taxon>Nitrospirillum</taxon>
    </lineage>
</organism>
<evidence type="ECO:0000313" key="1">
    <source>
        <dbReference type="EMBL" id="TWB77564.1"/>
    </source>
</evidence>
<dbReference type="EMBL" id="VITV01000003">
    <property type="protein sequence ID" value="TWB77564.1"/>
    <property type="molecule type" value="Genomic_DNA"/>
</dbReference>
<proteinExistence type="predicted"/>
<name>A0A560K6W2_9PROT</name>
<dbReference type="Proteomes" id="UP000320516">
    <property type="component" value="Unassembled WGS sequence"/>
</dbReference>
<dbReference type="SUPFAM" id="SSF56024">
    <property type="entry name" value="Phospholipase D/nuclease"/>
    <property type="match status" value="1"/>
</dbReference>
<dbReference type="RefSeq" id="WP_145610159.1">
    <property type="nucleotide sequence ID" value="NZ_VITV01000003.1"/>
</dbReference>
<dbReference type="Gene3D" id="3.30.870.10">
    <property type="entry name" value="Endonuclease Chain A"/>
    <property type="match status" value="1"/>
</dbReference>